<accession>A0AAV9UWJ3</accession>
<proteinExistence type="predicted"/>
<feature type="chain" id="PRO_5043530260" evidence="2">
    <location>
        <begin position="23"/>
        <end position="439"/>
    </location>
</feature>
<feature type="compositionally biased region" description="Low complexity" evidence="1">
    <location>
        <begin position="368"/>
        <end position="395"/>
    </location>
</feature>
<evidence type="ECO:0000256" key="1">
    <source>
        <dbReference type="SAM" id="MobiDB-lite"/>
    </source>
</evidence>
<reference evidence="3 4" key="1">
    <citation type="submission" date="2019-10" db="EMBL/GenBank/DDBJ databases">
        <authorList>
            <person name="Palmer J.M."/>
        </authorList>
    </citation>
    <scope>NUCLEOTIDE SEQUENCE [LARGE SCALE GENOMIC DNA]</scope>
    <source>
        <strain evidence="3 4">TWF730</strain>
    </source>
</reference>
<protein>
    <submittedName>
        <fullName evidence="3">Uncharacterized protein</fullName>
    </submittedName>
</protein>
<evidence type="ECO:0000256" key="2">
    <source>
        <dbReference type="SAM" id="SignalP"/>
    </source>
</evidence>
<dbReference type="EMBL" id="JAVHNS010000007">
    <property type="protein sequence ID" value="KAK6349116.1"/>
    <property type="molecule type" value="Genomic_DNA"/>
</dbReference>
<feature type="signal peptide" evidence="2">
    <location>
        <begin position="1"/>
        <end position="22"/>
    </location>
</feature>
<evidence type="ECO:0000313" key="3">
    <source>
        <dbReference type="EMBL" id="KAK6349116.1"/>
    </source>
</evidence>
<keyword evidence="2" id="KW-0732">Signal</keyword>
<feature type="compositionally biased region" description="Polar residues" evidence="1">
    <location>
        <begin position="418"/>
        <end position="439"/>
    </location>
</feature>
<organism evidence="3 4">
    <name type="scientific">Orbilia blumenaviensis</name>
    <dbReference type="NCBI Taxonomy" id="1796055"/>
    <lineage>
        <taxon>Eukaryota</taxon>
        <taxon>Fungi</taxon>
        <taxon>Dikarya</taxon>
        <taxon>Ascomycota</taxon>
        <taxon>Pezizomycotina</taxon>
        <taxon>Orbiliomycetes</taxon>
        <taxon>Orbiliales</taxon>
        <taxon>Orbiliaceae</taxon>
        <taxon>Orbilia</taxon>
    </lineage>
</organism>
<gene>
    <name evidence="3" type="ORF">TWF730_009873</name>
</gene>
<feature type="region of interest" description="Disordered" evidence="1">
    <location>
        <begin position="69"/>
        <end position="158"/>
    </location>
</feature>
<sequence length="439" mass="47123">MPGSSRLIAVAVGSLLISSVFAGVVNKRDTQTLEESLVGSPYEYLLSIPLNPEPESARFRRYKRQDVPIDEGTVIATEETSSTEDHTDGPGGEVTETTEATVIEETSNPDGNTDPSNGGGPPPADGSGPPEGGLADVFADDAPPLMSDENGDPKEVATSTQELIASSRKELEGESTEMTQKELDDLATAVELISADIAKREDPATVDIDAQVQSEMNDWDSLSDAEKRETHEKSVYKGVTQGIEIEAVVGNLLGVAEKIVNGDVKTNVTEGLEGIRSEGVPSNSTDIPTGGGEPGIQKRSLEKRFILLPAVLSLLRVQVSGGIGGSINTPLGSLAVGLTTSIGKATNADPPKPQEKIVFYDRPTAPPEEQNFRQQQEQSFQGSESFRQQSFRQSQAPTVVMESQQPKAVVPGWDKTYEQNQGFRPNGFRQTQQSWKKSR</sequence>
<comment type="caution">
    <text evidence="3">The sequence shown here is derived from an EMBL/GenBank/DDBJ whole genome shotgun (WGS) entry which is preliminary data.</text>
</comment>
<feature type="compositionally biased region" description="Low complexity" evidence="1">
    <location>
        <begin position="93"/>
        <end position="106"/>
    </location>
</feature>
<evidence type="ECO:0000313" key="4">
    <source>
        <dbReference type="Proteomes" id="UP001373714"/>
    </source>
</evidence>
<feature type="region of interest" description="Disordered" evidence="1">
    <location>
        <begin position="275"/>
        <end position="296"/>
    </location>
</feature>
<keyword evidence="4" id="KW-1185">Reference proteome</keyword>
<dbReference type="AlphaFoldDB" id="A0AAV9UWJ3"/>
<dbReference type="Proteomes" id="UP001373714">
    <property type="component" value="Unassembled WGS sequence"/>
</dbReference>
<name>A0AAV9UWJ3_9PEZI</name>
<feature type="region of interest" description="Disordered" evidence="1">
    <location>
        <begin position="365"/>
        <end position="439"/>
    </location>
</feature>